<evidence type="ECO:0000313" key="6">
    <source>
        <dbReference type="EMBL" id="MBB6251064.1"/>
    </source>
</evidence>
<dbReference type="InterPro" id="IPR050572">
    <property type="entry name" value="Fe-S_Ferredoxin"/>
</dbReference>
<dbReference type="Proteomes" id="UP000539175">
    <property type="component" value="Unassembled WGS sequence"/>
</dbReference>
<name>A0A7X0AYU6_9PROT</name>
<evidence type="ECO:0000256" key="1">
    <source>
        <dbReference type="ARBA" id="ARBA00022485"/>
    </source>
</evidence>
<dbReference type="InterPro" id="IPR017896">
    <property type="entry name" value="4Fe4S_Fe-S-bd"/>
</dbReference>
<feature type="domain" description="4Fe-4S ferredoxin-type" evidence="5">
    <location>
        <begin position="1"/>
        <end position="30"/>
    </location>
</feature>
<dbReference type="SUPFAM" id="SSF54862">
    <property type="entry name" value="4Fe-4S ferredoxins"/>
    <property type="match status" value="1"/>
</dbReference>
<evidence type="ECO:0000259" key="5">
    <source>
        <dbReference type="PROSITE" id="PS51379"/>
    </source>
</evidence>
<evidence type="ECO:0000256" key="2">
    <source>
        <dbReference type="ARBA" id="ARBA00022723"/>
    </source>
</evidence>
<reference evidence="6 7" key="1">
    <citation type="submission" date="2020-08" db="EMBL/GenBank/DDBJ databases">
        <title>Genomic Encyclopedia of Type Strains, Phase IV (KMG-IV): sequencing the most valuable type-strain genomes for metagenomic binning, comparative biology and taxonomic classification.</title>
        <authorList>
            <person name="Goeker M."/>
        </authorList>
    </citation>
    <scope>NUCLEOTIDE SEQUENCE [LARGE SCALE GENOMIC DNA]</scope>
    <source>
        <strain evidence="6 7">DSM 22198</strain>
    </source>
</reference>
<dbReference type="Pfam" id="PF13187">
    <property type="entry name" value="Fer4_9"/>
    <property type="match status" value="1"/>
</dbReference>
<dbReference type="PANTHER" id="PTHR43687">
    <property type="entry name" value="ADENYLYLSULFATE REDUCTASE, BETA SUBUNIT"/>
    <property type="match status" value="1"/>
</dbReference>
<dbReference type="PROSITE" id="PS51379">
    <property type="entry name" value="4FE4S_FER_2"/>
    <property type="match status" value="2"/>
</dbReference>
<keyword evidence="1" id="KW-0004">4Fe-4S</keyword>
<dbReference type="EMBL" id="JACIIZ010000004">
    <property type="protein sequence ID" value="MBB6251064.1"/>
    <property type="molecule type" value="Genomic_DNA"/>
</dbReference>
<dbReference type="PROSITE" id="PS00198">
    <property type="entry name" value="4FE4S_FER_1"/>
    <property type="match status" value="1"/>
</dbReference>
<keyword evidence="3" id="KW-0408">Iron</keyword>
<dbReference type="AlphaFoldDB" id="A0A7X0AYU6"/>
<keyword evidence="2" id="KW-0479">Metal-binding</keyword>
<organism evidence="6 7">
    <name type="scientific">Nitrospirillum iridis</name>
    <dbReference type="NCBI Taxonomy" id="765888"/>
    <lineage>
        <taxon>Bacteria</taxon>
        <taxon>Pseudomonadati</taxon>
        <taxon>Pseudomonadota</taxon>
        <taxon>Alphaproteobacteria</taxon>
        <taxon>Rhodospirillales</taxon>
        <taxon>Azospirillaceae</taxon>
        <taxon>Nitrospirillum</taxon>
    </lineage>
</organism>
<evidence type="ECO:0000256" key="4">
    <source>
        <dbReference type="ARBA" id="ARBA00023014"/>
    </source>
</evidence>
<feature type="domain" description="4Fe-4S ferredoxin-type" evidence="5">
    <location>
        <begin position="31"/>
        <end position="61"/>
    </location>
</feature>
<evidence type="ECO:0000313" key="7">
    <source>
        <dbReference type="Proteomes" id="UP000539175"/>
    </source>
</evidence>
<keyword evidence="7" id="KW-1185">Reference proteome</keyword>
<dbReference type="InterPro" id="IPR017900">
    <property type="entry name" value="4Fe4S_Fe_S_CS"/>
</dbReference>
<evidence type="ECO:0000256" key="3">
    <source>
        <dbReference type="ARBA" id="ARBA00023004"/>
    </source>
</evidence>
<protein>
    <submittedName>
        <fullName evidence="6">NAD-dependent dihydropyrimidine dehydrogenase PreA subunit</fullName>
    </submittedName>
</protein>
<dbReference type="RefSeq" id="WP_184799261.1">
    <property type="nucleotide sequence ID" value="NZ_JACIIZ010000004.1"/>
</dbReference>
<dbReference type="Gene3D" id="3.30.70.20">
    <property type="match status" value="1"/>
</dbReference>
<sequence>MIELVLADRCTDCDTCVQVCPTNVFDAQPGGPPVIARQEDCQTCFLCELYCQSDALYVAPNCDEPVAVDAEAIVASGLLGQFRRDSGWHEWAGQSPNLHWRMGELFARGRKPVAAPTP</sequence>
<gene>
    <name evidence="6" type="ORF">FHS74_001609</name>
</gene>
<dbReference type="GO" id="GO:0046872">
    <property type="term" value="F:metal ion binding"/>
    <property type="evidence" value="ECO:0007669"/>
    <property type="project" value="UniProtKB-KW"/>
</dbReference>
<dbReference type="GO" id="GO:0051539">
    <property type="term" value="F:4 iron, 4 sulfur cluster binding"/>
    <property type="evidence" value="ECO:0007669"/>
    <property type="project" value="UniProtKB-KW"/>
</dbReference>
<keyword evidence="4" id="KW-0411">Iron-sulfur</keyword>
<proteinExistence type="predicted"/>
<dbReference type="PANTHER" id="PTHR43687:SF4">
    <property type="entry name" value="BLR5484 PROTEIN"/>
    <property type="match status" value="1"/>
</dbReference>
<comment type="caution">
    <text evidence="6">The sequence shown here is derived from an EMBL/GenBank/DDBJ whole genome shotgun (WGS) entry which is preliminary data.</text>
</comment>
<accession>A0A7X0AYU6</accession>